<evidence type="ECO:0000256" key="7">
    <source>
        <dbReference type="SAM" id="Phobius"/>
    </source>
</evidence>
<protein>
    <submittedName>
        <fullName evidence="9">MFS transporter</fullName>
    </submittedName>
</protein>
<feature type="transmembrane region" description="Helical" evidence="7">
    <location>
        <begin position="33"/>
        <end position="51"/>
    </location>
</feature>
<evidence type="ECO:0000256" key="1">
    <source>
        <dbReference type="ARBA" id="ARBA00004141"/>
    </source>
</evidence>
<dbReference type="OrthoDB" id="9812221at2"/>
<accession>A0A5R9J5J0</accession>
<feature type="transmembrane region" description="Helical" evidence="7">
    <location>
        <begin position="321"/>
        <end position="339"/>
    </location>
</feature>
<dbReference type="GO" id="GO:0016020">
    <property type="term" value="C:membrane"/>
    <property type="evidence" value="ECO:0007669"/>
    <property type="project" value="UniProtKB-SubCell"/>
</dbReference>
<dbReference type="PANTHER" id="PTHR42718:SF9">
    <property type="entry name" value="MAJOR FACILITATOR SUPERFAMILY MULTIDRUG TRANSPORTER MFSC"/>
    <property type="match status" value="1"/>
</dbReference>
<feature type="transmembrane region" description="Helical" evidence="7">
    <location>
        <begin position="132"/>
        <end position="149"/>
    </location>
</feature>
<comment type="caution">
    <text evidence="9">The sequence shown here is derived from an EMBL/GenBank/DDBJ whole genome shotgun (WGS) entry which is preliminary data.</text>
</comment>
<name>A0A5R9J5J0_9PROT</name>
<proteinExistence type="predicted"/>
<dbReference type="PROSITE" id="PS50850">
    <property type="entry name" value="MFS"/>
    <property type="match status" value="1"/>
</dbReference>
<feature type="transmembrane region" description="Helical" evidence="7">
    <location>
        <begin position="158"/>
        <end position="181"/>
    </location>
</feature>
<feature type="transmembrane region" description="Helical" evidence="7">
    <location>
        <begin position="414"/>
        <end position="435"/>
    </location>
</feature>
<dbReference type="PRINTS" id="PR01036">
    <property type="entry name" value="TCRTETB"/>
</dbReference>
<evidence type="ECO:0000256" key="6">
    <source>
        <dbReference type="SAM" id="MobiDB-lite"/>
    </source>
</evidence>
<keyword evidence="10" id="KW-1185">Reference proteome</keyword>
<feature type="transmembrane region" description="Helical" evidence="7">
    <location>
        <begin position="284"/>
        <end position="309"/>
    </location>
</feature>
<dbReference type="InterPro" id="IPR011701">
    <property type="entry name" value="MFS"/>
</dbReference>
<feature type="transmembrane region" description="Helical" evidence="7">
    <location>
        <begin position="219"/>
        <end position="236"/>
    </location>
</feature>
<dbReference type="CDD" id="cd17321">
    <property type="entry name" value="MFS_MMR_MDR_like"/>
    <property type="match status" value="1"/>
</dbReference>
<dbReference type="RefSeq" id="WP_138326847.1">
    <property type="nucleotide sequence ID" value="NZ_VCDI01000005.1"/>
</dbReference>
<dbReference type="InterPro" id="IPR036259">
    <property type="entry name" value="MFS_trans_sf"/>
</dbReference>
<organism evidence="9 10">
    <name type="scientific">Lichenicoccus roseus</name>
    <dbReference type="NCBI Taxonomy" id="2683649"/>
    <lineage>
        <taxon>Bacteria</taxon>
        <taxon>Pseudomonadati</taxon>
        <taxon>Pseudomonadota</taxon>
        <taxon>Alphaproteobacteria</taxon>
        <taxon>Acetobacterales</taxon>
        <taxon>Acetobacteraceae</taxon>
        <taxon>Lichenicoccus</taxon>
    </lineage>
</organism>
<evidence type="ECO:0000256" key="4">
    <source>
        <dbReference type="ARBA" id="ARBA00022989"/>
    </source>
</evidence>
<dbReference type="SUPFAM" id="SSF103473">
    <property type="entry name" value="MFS general substrate transporter"/>
    <property type="match status" value="1"/>
</dbReference>
<evidence type="ECO:0000313" key="9">
    <source>
        <dbReference type="EMBL" id="TLU71777.1"/>
    </source>
</evidence>
<evidence type="ECO:0000259" key="8">
    <source>
        <dbReference type="PROSITE" id="PS50850"/>
    </source>
</evidence>
<dbReference type="InterPro" id="IPR020846">
    <property type="entry name" value="MFS_dom"/>
</dbReference>
<keyword evidence="5 7" id="KW-0472">Membrane</keyword>
<dbReference type="Gene3D" id="1.20.1720.10">
    <property type="entry name" value="Multidrug resistance protein D"/>
    <property type="match status" value="1"/>
</dbReference>
<feature type="region of interest" description="Disordered" evidence="6">
    <location>
        <begin position="1"/>
        <end position="21"/>
    </location>
</feature>
<keyword evidence="3 7" id="KW-0812">Transmembrane</keyword>
<feature type="transmembrane region" description="Helical" evidence="7">
    <location>
        <begin position="242"/>
        <end position="263"/>
    </location>
</feature>
<evidence type="ECO:0000256" key="2">
    <source>
        <dbReference type="ARBA" id="ARBA00022448"/>
    </source>
</evidence>
<feature type="transmembrane region" description="Helical" evidence="7">
    <location>
        <begin position="187"/>
        <end position="207"/>
    </location>
</feature>
<keyword evidence="4 7" id="KW-1133">Transmembrane helix</keyword>
<keyword evidence="2" id="KW-0813">Transport</keyword>
<dbReference type="GO" id="GO:0022857">
    <property type="term" value="F:transmembrane transporter activity"/>
    <property type="evidence" value="ECO:0007669"/>
    <property type="project" value="InterPro"/>
</dbReference>
<dbReference type="Proteomes" id="UP000305654">
    <property type="component" value="Unassembled WGS sequence"/>
</dbReference>
<dbReference type="PANTHER" id="PTHR42718">
    <property type="entry name" value="MAJOR FACILITATOR SUPERFAMILY MULTIDRUG TRANSPORTER MFSC"/>
    <property type="match status" value="1"/>
</dbReference>
<dbReference type="EMBL" id="VCDI01000005">
    <property type="protein sequence ID" value="TLU71777.1"/>
    <property type="molecule type" value="Genomic_DNA"/>
</dbReference>
<sequence>MSSAISEDPRPPAPDISAPVRPDGLHGAARQRAMLAIALSVLLSTLDYAVANVALPTIAHDIHCSAADSIWVINGYQLATLIGLLPLASLGEIRGQDRICRIGLVVFIIASALCAASDSLPQLAGARVLQGLGGACIMSVNASLVRAIYPQSLLGKGIALNGLVVALGVALGPTIASAVLSVASWRWIFLINLPLGGAALLFASTSLPRTPRSARRFDLASAALSMLALGPLFLGLDRFAHHGAIGLSLVLVALGAACLAWLVRRQLSIAEPLLPVDLLRLGEFRSAFTVGVLGFVSSNFFIIAMPFFFEASLHRSAVQTGLLITPWPLAIVAISPLVGRLADRHSAGLLSSVGLLITATGFTLLWQMPSNPSDFDIAWRIALAGSGFGLFQAPNNRAMLTAAPMRRSGGASGMIPVARLLGQTIGAMLVALVFGLLPYESARHCLAFGALVGLTGALLSARRLLPPRRPQPVAG</sequence>
<gene>
    <name evidence="9" type="ORF">FE263_15030</name>
</gene>
<reference evidence="9 10" key="1">
    <citation type="submission" date="2019-05" db="EMBL/GenBank/DDBJ databases">
        <authorList>
            <person name="Pankratov T."/>
            <person name="Grouzdev D."/>
        </authorList>
    </citation>
    <scope>NUCLEOTIDE SEQUENCE [LARGE SCALE GENOMIC DNA]</scope>
    <source>
        <strain evidence="9 10">KEBCLARHB70R</strain>
    </source>
</reference>
<dbReference type="AlphaFoldDB" id="A0A5R9J5J0"/>
<evidence type="ECO:0000313" key="10">
    <source>
        <dbReference type="Proteomes" id="UP000305654"/>
    </source>
</evidence>
<feature type="domain" description="Major facilitator superfamily (MFS) profile" evidence="8">
    <location>
        <begin position="33"/>
        <end position="468"/>
    </location>
</feature>
<dbReference type="Gene3D" id="1.20.1250.20">
    <property type="entry name" value="MFS general substrate transporter like domains"/>
    <property type="match status" value="1"/>
</dbReference>
<dbReference type="Pfam" id="PF07690">
    <property type="entry name" value="MFS_1"/>
    <property type="match status" value="1"/>
</dbReference>
<comment type="subcellular location">
    <subcellularLocation>
        <location evidence="1">Membrane</location>
        <topology evidence="1">Multi-pass membrane protein</topology>
    </subcellularLocation>
</comment>
<feature type="transmembrane region" description="Helical" evidence="7">
    <location>
        <begin position="71"/>
        <end position="90"/>
    </location>
</feature>
<evidence type="ECO:0000256" key="3">
    <source>
        <dbReference type="ARBA" id="ARBA00022692"/>
    </source>
</evidence>
<evidence type="ECO:0000256" key="5">
    <source>
        <dbReference type="ARBA" id="ARBA00023136"/>
    </source>
</evidence>
<feature type="transmembrane region" description="Helical" evidence="7">
    <location>
        <begin position="102"/>
        <end position="120"/>
    </location>
</feature>
<feature type="transmembrane region" description="Helical" evidence="7">
    <location>
        <begin position="346"/>
        <end position="365"/>
    </location>
</feature>
<feature type="transmembrane region" description="Helical" evidence="7">
    <location>
        <begin position="441"/>
        <end position="461"/>
    </location>
</feature>